<proteinExistence type="predicted"/>
<dbReference type="InterPro" id="IPR006150">
    <property type="entry name" value="Cys_repeat_1"/>
</dbReference>
<evidence type="ECO:0000313" key="2">
    <source>
        <dbReference type="Proteomes" id="UP001211065"/>
    </source>
</evidence>
<dbReference type="EMBL" id="JADGJW010000526">
    <property type="protein sequence ID" value="KAJ3215688.1"/>
    <property type="molecule type" value="Genomic_DNA"/>
</dbReference>
<comment type="caution">
    <text evidence="1">The sequence shown here is derived from an EMBL/GenBank/DDBJ whole genome shotgun (WGS) entry which is preliminary data.</text>
</comment>
<sequence length="1832" mass="192065">MTCSKASGNISVKQACGSDETCSNGKCNCKEVGSTKCTSQSIVATCSTGSGWTSQNCPTGTTCSGNDATSGLGGKCKCTKSVCTANGSLQTCSNGVLNAATTCEAGKTCITASDGSGSCKCTENTCDSNGNFVPCKEDGTFGPATPCDKDFTCTLSGGKRATCNCVPNKRRCSKSGNAVEGCRADGSYFDSTSCELAWVFGFKLQNTGGPAAFWAQIYVDGKLFDETGKVGNKFLLSETEPANKWNTDPNYDPQLELQKPTWTSGLTNLNGCPVTPVNKDLSWGAYQAQWYMNGKVVAPPAGIWLQDCKETSYNSYYNWARYILTASALNKISAGSHEIILNVAADNIFTIYLPDGTSETKSNWVNVYTYQVTLDPSTSSASCNNGICQSGCSPAGGSKCTDSTHVSTCAVGNVNWSPPSLCPTGTQCIGGDAKTGLGGTCKCTKNFCVNGQLQMCNSDGSFGALSSCGEKNCVASGNDASDQCKCVNPKCNESGQLIQCNSDGNFGTAKSCDAGFTCSIKSSKPAACLCDPSAKPKCDGNTVLTCKSDGTGYEKKPCSPSWVFAIEAYNYIYPQNSAGNPGAFWARIYVDDVLVDETGKVGNNFLVTNVQPDSTWKTDPTFSTVNWKSGLNAQNGCPVSSNPVTLPWGKSQDQWYDTKGAKVASPAGEFVLSSVAAGTHKVDIMLSVDNYYTIYLPNGKTYSKYADLAGATKYNWQIIDTYTMYIDAAASKSTCSDGSCICGGTLTCIAESTKCNPDKSDSLLTCQNGNSWITSDCPVGNTCKEGKCVCKTPGDSCSEDNSSVVSCDNNTGKLTKKQCGSDQTCSNGKCVCSPAGYKCKDDFSSVSCDGKAESWSAPKTCDTGKVCDSTTPLAGQCKCKTNQCEGQKIRTCNSDGTFSTAVACPTSGDTCQGGNNALIPGKCRCAEGATKCGGDGVTVLRCSCDGIWETSKTCSSGYTCTSGQCTCSGGSKCVNGESTKEYSCVAGIDLDWKPKDCSVGTTCLGNGSNGLGGSCKCTHDQCVGDKLQRCNKSSGVFETASTCPNHSDNTPVKCSGGDSSTDAVCKCAPVGTKCDTGGASWTTSTCPSGKKCSGDINGLGGNCDGGVCTQDTCDGENALTSRSLPQKYVLTTLSVKEVVQQQIRQNANVQRIVKSVEACKSDGTAWVVASEQCAADQTCNLGSCVCSPAGSTRCNSNTEVGTCVAGNVNWGKTACDDGKKCITTDLGGSCKCVQDKCDASGKIVKCQGDGNYGTAMSCEAGFSCKGDGTANNPATCKCTAGATRCDVTNKIVETCNSAGNAFVSTSCNADQLCSKGVCVCDKEGSKCINLETQAVCKSGKSNWESQKCKIGEQCTGDSNGYGGKCNCTKDKCLGVKIQVCTIDVSGIGSIGEPKECGPYLQCTSTADGDRCRCNPGETHCYNGYQYTCDASGLISNPVNCPTGTSCLTNDVNTGFGSCKCTKNFCDGSGKLHVCNSDGTLSITSCADDKVCQNEIDGSGTCKCTKDKCVQNGGAVAKCNSGGDFDQPSECAVGFACAYDPSHPATCKCKPGDKRCAYDNSEKCDADGNRFSVTSCPKSWLFAFELFNEENVAAFWAQIYVDDVLLDYTGNKGSKFGITATKPEDSWMKDPSFSTASWHYGLYNLENCPKSPIDPSQPWGSNQDAWGTNSPPPGIWYPSCTYDAKYTQNWARYLLTTDQISSGDHEVKLKVSVDNHYKLYLPDGTVQIKPSDKGLLKYNWQIVDTYIINVHNGNDAGSPPLCENGNCLSASTVSCISGKTKCSPDVIDGVMTCSNQNVWVASSTCPAGKKCDNGKCVCKNPGKSCVTSGIIKY</sequence>
<keyword evidence="2" id="KW-1185">Reference proteome</keyword>
<gene>
    <name evidence="1" type="ORF">HK099_006241</name>
</gene>
<reference evidence="1" key="1">
    <citation type="submission" date="2020-05" db="EMBL/GenBank/DDBJ databases">
        <title>Phylogenomic resolution of chytrid fungi.</title>
        <authorList>
            <person name="Stajich J.E."/>
            <person name="Amses K."/>
            <person name="Simmons R."/>
            <person name="Seto K."/>
            <person name="Myers J."/>
            <person name="Bonds A."/>
            <person name="Quandt C.A."/>
            <person name="Barry K."/>
            <person name="Liu P."/>
            <person name="Grigoriev I."/>
            <person name="Longcore J.E."/>
            <person name="James T.Y."/>
        </authorList>
    </citation>
    <scope>NUCLEOTIDE SEQUENCE</scope>
    <source>
        <strain evidence="1">JEL0476</strain>
    </source>
</reference>
<dbReference type="Proteomes" id="UP001211065">
    <property type="component" value="Unassembled WGS sequence"/>
</dbReference>
<dbReference type="SMART" id="SM00289">
    <property type="entry name" value="WR1"/>
    <property type="match status" value="15"/>
</dbReference>
<protein>
    <submittedName>
        <fullName evidence="1">Uncharacterized protein</fullName>
    </submittedName>
</protein>
<name>A0AAD5U052_9FUNG</name>
<evidence type="ECO:0000313" key="1">
    <source>
        <dbReference type="EMBL" id="KAJ3215688.1"/>
    </source>
</evidence>
<accession>A0AAD5U052</accession>
<organism evidence="1 2">
    <name type="scientific">Clydaea vesicula</name>
    <dbReference type="NCBI Taxonomy" id="447962"/>
    <lineage>
        <taxon>Eukaryota</taxon>
        <taxon>Fungi</taxon>
        <taxon>Fungi incertae sedis</taxon>
        <taxon>Chytridiomycota</taxon>
        <taxon>Chytridiomycota incertae sedis</taxon>
        <taxon>Chytridiomycetes</taxon>
        <taxon>Lobulomycetales</taxon>
        <taxon>Lobulomycetaceae</taxon>
        <taxon>Clydaea</taxon>
    </lineage>
</organism>